<evidence type="ECO:0000259" key="9">
    <source>
        <dbReference type="PROSITE" id="PS51722"/>
    </source>
</evidence>
<dbReference type="Proteomes" id="UP000286947">
    <property type="component" value="Unassembled WGS sequence"/>
</dbReference>
<dbReference type="InterPro" id="IPR009000">
    <property type="entry name" value="Transl_B-barrel_sf"/>
</dbReference>
<dbReference type="FunFam" id="3.30.230.10:FF:000003">
    <property type="entry name" value="Elongation factor G"/>
    <property type="match status" value="1"/>
</dbReference>
<gene>
    <name evidence="10" type="primary">fusA_1</name>
    <name evidence="8" type="synonym">fusA</name>
    <name evidence="10" type="ORF">CUZ56_00685</name>
</gene>
<dbReference type="InterPro" id="IPR027417">
    <property type="entry name" value="P-loop_NTPase"/>
</dbReference>
<dbReference type="InterPro" id="IPR035647">
    <property type="entry name" value="EFG_III/V"/>
</dbReference>
<comment type="caution">
    <text evidence="10">The sequence shown here is derived from an EMBL/GenBank/DDBJ whole genome shotgun (WGS) entry which is preliminary data.</text>
</comment>
<evidence type="ECO:0000256" key="2">
    <source>
        <dbReference type="ARBA" id="ARBA00017872"/>
    </source>
</evidence>
<dbReference type="GO" id="GO:0097216">
    <property type="term" value="F:guanosine tetraphosphate binding"/>
    <property type="evidence" value="ECO:0007669"/>
    <property type="project" value="UniProtKB-ARBA"/>
</dbReference>
<dbReference type="InterPro" id="IPR047872">
    <property type="entry name" value="EFG_IV"/>
</dbReference>
<evidence type="ECO:0000256" key="7">
    <source>
        <dbReference type="ARBA" id="ARBA00024731"/>
    </source>
</evidence>
<evidence type="ECO:0000256" key="6">
    <source>
        <dbReference type="ARBA" id="ARBA00023134"/>
    </source>
</evidence>
<dbReference type="CDD" id="cd01886">
    <property type="entry name" value="EF-G"/>
    <property type="match status" value="1"/>
</dbReference>
<dbReference type="PANTHER" id="PTHR43261:SF1">
    <property type="entry name" value="RIBOSOME-RELEASING FACTOR 2, MITOCHONDRIAL"/>
    <property type="match status" value="1"/>
</dbReference>
<dbReference type="SUPFAM" id="SSF52540">
    <property type="entry name" value="P-loop containing nucleoside triphosphate hydrolases"/>
    <property type="match status" value="1"/>
</dbReference>
<dbReference type="Gene3D" id="3.40.50.300">
    <property type="entry name" value="P-loop containing nucleotide triphosphate hydrolases"/>
    <property type="match status" value="1"/>
</dbReference>
<dbReference type="CDD" id="cd04088">
    <property type="entry name" value="EFG_mtEFG_II"/>
    <property type="match status" value="1"/>
</dbReference>
<dbReference type="InterPro" id="IPR004161">
    <property type="entry name" value="EFTu-like_2"/>
</dbReference>
<dbReference type="InterPro" id="IPR005517">
    <property type="entry name" value="Transl_elong_EFG/EF2_IV"/>
</dbReference>
<feature type="binding site" evidence="8">
    <location>
        <begin position="12"/>
        <end position="19"/>
    </location>
    <ligand>
        <name>GTP</name>
        <dbReference type="ChEBI" id="CHEBI:37565"/>
    </ligand>
</feature>
<keyword evidence="8" id="KW-0963">Cytoplasm</keyword>
<dbReference type="InterPro" id="IPR000795">
    <property type="entry name" value="T_Tr_GTP-bd_dom"/>
</dbReference>
<dbReference type="Gene3D" id="3.30.70.870">
    <property type="entry name" value="Elongation Factor G (Translational Gtpase), domain 3"/>
    <property type="match status" value="1"/>
</dbReference>
<dbReference type="InterPro" id="IPR009022">
    <property type="entry name" value="EFG_III"/>
</dbReference>
<dbReference type="Pfam" id="PF03144">
    <property type="entry name" value="GTP_EFTU_D2"/>
    <property type="match status" value="1"/>
</dbReference>
<evidence type="ECO:0000256" key="5">
    <source>
        <dbReference type="ARBA" id="ARBA00022917"/>
    </source>
</evidence>
<dbReference type="FunFam" id="2.40.30.10:FF:000006">
    <property type="entry name" value="Elongation factor G"/>
    <property type="match status" value="1"/>
</dbReference>
<dbReference type="InterPro" id="IPR035649">
    <property type="entry name" value="EFG_V"/>
</dbReference>
<keyword evidence="11" id="KW-1185">Reference proteome</keyword>
<dbReference type="PANTHER" id="PTHR43261">
    <property type="entry name" value="TRANSLATION ELONGATION FACTOR G-RELATED"/>
    <property type="match status" value="1"/>
</dbReference>
<protein>
    <recommendedName>
        <fullName evidence="2 8">Elongation factor G</fullName>
        <shortName evidence="8">EF-G</shortName>
    </recommendedName>
</protein>
<dbReference type="CDD" id="cd01434">
    <property type="entry name" value="EFG_mtEFG1_IV"/>
    <property type="match status" value="1"/>
</dbReference>
<dbReference type="InterPro" id="IPR004540">
    <property type="entry name" value="Transl_elong_EFG/EF2"/>
</dbReference>
<evidence type="ECO:0000256" key="8">
    <source>
        <dbReference type="HAMAP-Rule" id="MF_00054"/>
    </source>
</evidence>
<dbReference type="Gene3D" id="3.30.230.10">
    <property type="match status" value="1"/>
</dbReference>
<dbReference type="SMART" id="SM00838">
    <property type="entry name" value="EFG_C"/>
    <property type="match status" value="1"/>
</dbReference>
<evidence type="ECO:0000256" key="1">
    <source>
        <dbReference type="ARBA" id="ARBA00005870"/>
    </source>
</evidence>
<evidence type="ECO:0000313" key="11">
    <source>
        <dbReference type="Proteomes" id="UP000286947"/>
    </source>
</evidence>
<comment type="similarity">
    <text evidence="1 8">Belongs to the TRAFAC class translation factor GTPase superfamily. Classic translation factor GTPase family. EF-G/EF-2 subfamily.</text>
</comment>
<comment type="subcellular location">
    <subcellularLocation>
        <location evidence="8">Cytoplasm</location>
    </subcellularLocation>
</comment>
<dbReference type="InterPro" id="IPR041095">
    <property type="entry name" value="EFG_II"/>
</dbReference>
<dbReference type="GO" id="GO:0003746">
    <property type="term" value="F:translation elongation factor activity"/>
    <property type="evidence" value="ECO:0007669"/>
    <property type="project" value="UniProtKB-UniRule"/>
</dbReference>
<dbReference type="InterPro" id="IPR000640">
    <property type="entry name" value="EFG_V-like"/>
</dbReference>
<dbReference type="SUPFAM" id="SSF54211">
    <property type="entry name" value="Ribosomal protein S5 domain 2-like"/>
    <property type="match status" value="1"/>
</dbReference>
<dbReference type="CDD" id="cd16262">
    <property type="entry name" value="EFG_III"/>
    <property type="match status" value="1"/>
</dbReference>
<dbReference type="GO" id="GO:0005737">
    <property type="term" value="C:cytoplasm"/>
    <property type="evidence" value="ECO:0007669"/>
    <property type="project" value="UniProtKB-SubCell"/>
</dbReference>
<dbReference type="EMBL" id="PQSP01000001">
    <property type="protein sequence ID" value="RUS68198.1"/>
    <property type="molecule type" value="Genomic_DNA"/>
</dbReference>
<dbReference type="InterPro" id="IPR014721">
    <property type="entry name" value="Ribsml_uS5_D2-typ_fold_subgr"/>
</dbReference>
<comment type="function">
    <text evidence="7 8">Catalyzes the GTP-dependent ribosomal translocation step during translation elongation. During this step, the ribosome changes from the pre-translocational (PRE) to the post-translocational (POST) state as the newly formed A-site-bound peptidyl-tRNA and P-site-bound deacylated tRNA move to the P and E sites, respectively. Catalyzes the coordinated movement of the two tRNA molecules, the mRNA and conformational changes in the ribosome.</text>
</comment>
<dbReference type="InterPro" id="IPR031157">
    <property type="entry name" value="G_TR_CS"/>
</dbReference>
<reference evidence="10 11" key="1">
    <citation type="submission" date="2018-01" db="EMBL/GenBank/DDBJ databases">
        <title>Saezia sanguinis gen. nov., sp. nov., in the order Burkholderiales isolated from human blood.</title>
        <authorList>
            <person name="Medina-Pascual M.J."/>
            <person name="Valdezate S."/>
            <person name="Monzon S."/>
            <person name="Cuesta I."/>
            <person name="Carrasco G."/>
            <person name="Villalon P."/>
            <person name="Saez-Nieto J.A."/>
        </authorList>
    </citation>
    <scope>NUCLEOTIDE SEQUENCE [LARGE SCALE GENOMIC DNA]</scope>
    <source>
        <strain evidence="10 11">CNM695-12</strain>
    </source>
</reference>
<dbReference type="PROSITE" id="PS00301">
    <property type="entry name" value="G_TR_1"/>
    <property type="match status" value="1"/>
</dbReference>
<feature type="binding site" evidence="8">
    <location>
        <begin position="130"/>
        <end position="133"/>
    </location>
    <ligand>
        <name>GTP</name>
        <dbReference type="ChEBI" id="CHEBI:37565"/>
    </ligand>
</feature>
<dbReference type="Pfam" id="PF03764">
    <property type="entry name" value="EFG_IV"/>
    <property type="match status" value="1"/>
</dbReference>
<evidence type="ECO:0000313" key="10">
    <source>
        <dbReference type="EMBL" id="RUS68198.1"/>
    </source>
</evidence>
<dbReference type="Pfam" id="PF00009">
    <property type="entry name" value="GTP_EFTU"/>
    <property type="match status" value="1"/>
</dbReference>
<feature type="binding site" evidence="8">
    <location>
        <begin position="76"/>
        <end position="80"/>
    </location>
    <ligand>
        <name>GTP</name>
        <dbReference type="ChEBI" id="CHEBI:37565"/>
    </ligand>
</feature>
<dbReference type="NCBIfam" id="TIGR00231">
    <property type="entry name" value="small_GTP"/>
    <property type="match status" value="1"/>
</dbReference>
<name>A0A433SHK1_9BURK</name>
<dbReference type="Gene3D" id="3.30.70.240">
    <property type="match status" value="1"/>
</dbReference>
<keyword evidence="4 8" id="KW-0251">Elongation factor</keyword>
<dbReference type="InterPro" id="IPR020568">
    <property type="entry name" value="Ribosomal_Su5_D2-typ_SF"/>
</dbReference>
<dbReference type="CDD" id="cd03713">
    <property type="entry name" value="EFG_mtEFG_C"/>
    <property type="match status" value="1"/>
</dbReference>
<feature type="domain" description="Tr-type G" evidence="9">
    <location>
        <begin position="3"/>
        <end position="277"/>
    </location>
</feature>
<keyword evidence="6 8" id="KW-0342">GTP-binding</keyword>
<dbReference type="FunFam" id="3.30.70.870:FF:000001">
    <property type="entry name" value="Elongation factor G"/>
    <property type="match status" value="1"/>
</dbReference>
<dbReference type="FunFam" id="3.40.50.300:FF:000029">
    <property type="entry name" value="Elongation factor G"/>
    <property type="match status" value="1"/>
</dbReference>
<keyword evidence="5 8" id="KW-0648">Protein biosynthesis</keyword>
<dbReference type="RefSeq" id="WP_126978148.1">
    <property type="nucleotide sequence ID" value="NZ_PQSP01000001.1"/>
</dbReference>
<dbReference type="GO" id="GO:0032790">
    <property type="term" value="P:ribosome disassembly"/>
    <property type="evidence" value="ECO:0007669"/>
    <property type="project" value="TreeGrafter"/>
</dbReference>
<dbReference type="PROSITE" id="PS51722">
    <property type="entry name" value="G_TR_2"/>
    <property type="match status" value="1"/>
</dbReference>
<dbReference type="Pfam" id="PF14492">
    <property type="entry name" value="EFG_III"/>
    <property type="match status" value="1"/>
</dbReference>
<dbReference type="NCBIfam" id="NF009379">
    <property type="entry name" value="PRK12740.1-3"/>
    <property type="match status" value="1"/>
</dbReference>
<sequence>MRNRIRNIGIIAHVDAGKTTTAERILYYTGKNYRMGNTHAGDTTLDYDEQERKRGITINSAATTVFWREHPINIIDTPGHIDFNIEVKRSLRVLDGAVVVFDGVAGVEPQTETNWRLADQYHVPRIALVNKLDRTGADFARVVEMIRERLDVVPLVLYLPIGSEGEFHGVVDLLQQRALYWVSSSGEAYQVADIPVEMADTAQQWRSKMVELAVEQDDALLARWLDGAEPSVEELRACIRRGTIAGAFVPVLAASAYRSYGIEPLLDAVVDYLPAPAEVQNPVDSDPDAPLVALLFKVIADQHGQLSFLRVYRGQLHAGDTVLNATTGKRERISRLYEMHADQRNEVKLAQAGDIVAVMGIKDAVTGHTLSDPAHPVVLEQIVAADPVIDIAIEPKKQADQQRLGLALQALVREDPSLHVRQDSDSGQIILSGMGELQLDVRLEDLRQRFNVEVNTGRPQVAYRETITKTVEERYLHKKQSGGPGQYAEVVLRLEPLPEGQGIQFESKIVGGAVPREYIPGVQAGVRRAAQAGVLGHFPCVDIRVTLLDGSYHEQDSSVMAFEQAAVAAFQAAVRKAGPVVLEPLMRVQVHTPAAALGDSIGDLSRRRGIIHAQDVQGQFCVVEASVPLQEMFGYIGTLRALTSGRGSFNMQFERYAQAPDAVAMRLAA</sequence>
<dbReference type="OrthoDB" id="8969536at2"/>
<dbReference type="FunFam" id="3.30.70.240:FF:000001">
    <property type="entry name" value="Elongation factor G"/>
    <property type="match status" value="1"/>
</dbReference>
<dbReference type="GO" id="GO:0003924">
    <property type="term" value="F:GTPase activity"/>
    <property type="evidence" value="ECO:0007669"/>
    <property type="project" value="InterPro"/>
</dbReference>
<dbReference type="NCBIfam" id="NF009381">
    <property type="entry name" value="PRK12740.1-5"/>
    <property type="match status" value="1"/>
</dbReference>
<evidence type="ECO:0000256" key="3">
    <source>
        <dbReference type="ARBA" id="ARBA00022741"/>
    </source>
</evidence>
<dbReference type="Gene3D" id="2.40.30.10">
    <property type="entry name" value="Translation factors"/>
    <property type="match status" value="1"/>
</dbReference>
<dbReference type="SUPFAM" id="SSF54980">
    <property type="entry name" value="EF-G C-terminal domain-like"/>
    <property type="match status" value="2"/>
</dbReference>
<accession>A0A433SHK1</accession>
<dbReference type="GO" id="GO:0005525">
    <property type="term" value="F:GTP binding"/>
    <property type="evidence" value="ECO:0007669"/>
    <property type="project" value="UniProtKB-UniRule"/>
</dbReference>
<dbReference type="InterPro" id="IPR005225">
    <property type="entry name" value="Small_GTP-bd"/>
</dbReference>
<dbReference type="PRINTS" id="PR00315">
    <property type="entry name" value="ELONGATNFCT"/>
</dbReference>
<dbReference type="HAMAP" id="MF_00054_B">
    <property type="entry name" value="EF_G_EF_2_B"/>
    <property type="match status" value="1"/>
</dbReference>
<dbReference type="NCBIfam" id="TIGR00484">
    <property type="entry name" value="EF-G"/>
    <property type="match status" value="1"/>
</dbReference>
<dbReference type="SUPFAM" id="SSF50447">
    <property type="entry name" value="Translation proteins"/>
    <property type="match status" value="1"/>
</dbReference>
<proteinExistence type="inferred from homology"/>
<evidence type="ECO:0000256" key="4">
    <source>
        <dbReference type="ARBA" id="ARBA00022768"/>
    </source>
</evidence>
<dbReference type="Pfam" id="PF00679">
    <property type="entry name" value="EFG_C"/>
    <property type="match status" value="1"/>
</dbReference>
<organism evidence="10 11">
    <name type="scientific">Saezia sanguinis</name>
    <dbReference type="NCBI Taxonomy" id="1965230"/>
    <lineage>
        <taxon>Bacteria</taxon>
        <taxon>Pseudomonadati</taxon>
        <taxon>Pseudomonadota</taxon>
        <taxon>Betaproteobacteria</taxon>
        <taxon>Burkholderiales</taxon>
        <taxon>Saeziaceae</taxon>
        <taxon>Saezia</taxon>
    </lineage>
</organism>
<keyword evidence="3 8" id="KW-0547">Nucleotide-binding</keyword>
<dbReference type="SMART" id="SM00889">
    <property type="entry name" value="EFG_IV"/>
    <property type="match status" value="1"/>
</dbReference>
<dbReference type="AlphaFoldDB" id="A0A433SHK1"/>